<dbReference type="GO" id="GO:0000270">
    <property type="term" value="P:peptidoglycan metabolic process"/>
    <property type="evidence" value="ECO:0007669"/>
    <property type="project" value="TreeGrafter"/>
</dbReference>
<gene>
    <name evidence="3" type="ORF">C5749_03085</name>
</gene>
<comment type="similarity">
    <text evidence="1">Belongs to the peptidase S13 family.</text>
</comment>
<proteinExistence type="inferred from homology"/>
<dbReference type="PRINTS" id="PR00922">
    <property type="entry name" value="DADACBPTASE3"/>
</dbReference>
<dbReference type="Proteomes" id="UP000238642">
    <property type="component" value="Unassembled WGS sequence"/>
</dbReference>
<keyword evidence="2" id="KW-0378">Hydrolase</keyword>
<dbReference type="SUPFAM" id="SSF56601">
    <property type="entry name" value="beta-lactamase/transpeptidase-like"/>
    <property type="match status" value="1"/>
</dbReference>
<sequence length="435" mass="50200">MNKFLFLLIALSFWISIVNSQDISLIQRELERSSILKNHFFSFSLYDIEQNRFLLGLNEDKYYTPASNTKIFTLFAVLKHIGDSIPAIHYIEKGDSLLFWGTGDPTFLHPKLDAGIVYTFLSATDKKLFYVGEVPTEEPFYRKGWAMEDYDAYYQPEITAFPIYGNVVTFGSIGNRLTVFPQRFQFAAEKETSAELNRFRIRRKFDENIFFINNARVPDNYLAHKPFRYSDELFVQLLQDTLQKPVELIQYPKPTKVDTLFSVATKDLLREMMLVSDNFLAEQLMMTAAMNKYGEFNTIRLRKDMEATYYAYFTDKIDLYDGSGLSPYNKVTARSVVELLLMIAQSIPEVNELRYLFAAGGKEGTLKTTYRLDGGMPFVWAKTGTIKSVYCQSGYIRTRGGRTLAFSFLNNNFLGSAAPVRKEVARIMTFVRENY</sequence>
<evidence type="ECO:0000313" key="3">
    <source>
        <dbReference type="EMBL" id="PRD56265.1"/>
    </source>
</evidence>
<evidence type="ECO:0000256" key="1">
    <source>
        <dbReference type="ARBA" id="ARBA00006096"/>
    </source>
</evidence>
<reference evidence="3 4" key="1">
    <citation type="submission" date="2018-02" db="EMBL/GenBank/DDBJ databases">
        <title>The draft genome of Sphingobacterium gobiense H7.</title>
        <authorList>
            <person name="Li L."/>
            <person name="Liu L."/>
            <person name="Zhang X."/>
            <person name="Wang T."/>
            <person name="Liang L."/>
        </authorList>
    </citation>
    <scope>NUCLEOTIDE SEQUENCE [LARGE SCALE GENOMIC DNA]</scope>
    <source>
        <strain evidence="3 4">ACCC 05757</strain>
    </source>
</reference>
<dbReference type="InterPro" id="IPR012338">
    <property type="entry name" value="Beta-lactam/transpept-like"/>
</dbReference>
<dbReference type="GO" id="GO:0004185">
    <property type="term" value="F:serine-type carboxypeptidase activity"/>
    <property type="evidence" value="ECO:0007669"/>
    <property type="project" value="InterPro"/>
</dbReference>
<evidence type="ECO:0000313" key="4">
    <source>
        <dbReference type="Proteomes" id="UP000238642"/>
    </source>
</evidence>
<dbReference type="InterPro" id="IPR000667">
    <property type="entry name" value="Peptidase_S13"/>
</dbReference>
<dbReference type="OrthoDB" id="9802627at2"/>
<name>A0A2S9JSI9_9SPHI</name>
<dbReference type="Gene3D" id="3.40.710.10">
    <property type="entry name" value="DD-peptidase/beta-lactamase superfamily"/>
    <property type="match status" value="2"/>
</dbReference>
<accession>A0A2S9JSI9</accession>
<organism evidence="3 4">
    <name type="scientific">Sphingobacterium gobiense</name>
    <dbReference type="NCBI Taxonomy" id="1382456"/>
    <lineage>
        <taxon>Bacteria</taxon>
        <taxon>Pseudomonadati</taxon>
        <taxon>Bacteroidota</taxon>
        <taxon>Sphingobacteriia</taxon>
        <taxon>Sphingobacteriales</taxon>
        <taxon>Sphingobacteriaceae</taxon>
        <taxon>Sphingobacterium</taxon>
    </lineage>
</organism>
<dbReference type="Pfam" id="PF02113">
    <property type="entry name" value="Peptidase_S13"/>
    <property type="match status" value="1"/>
</dbReference>
<evidence type="ECO:0000256" key="2">
    <source>
        <dbReference type="ARBA" id="ARBA00022801"/>
    </source>
</evidence>
<dbReference type="AlphaFoldDB" id="A0A2S9JSI9"/>
<dbReference type="RefSeq" id="WP_105722900.1">
    <property type="nucleotide sequence ID" value="NZ_PVBS01000001.1"/>
</dbReference>
<comment type="caution">
    <text evidence="3">The sequence shown here is derived from an EMBL/GenBank/DDBJ whole genome shotgun (WGS) entry which is preliminary data.</text>
</comment>
<keyword evidence="4" id="KW-1185">Reference proteome</keyword>
<protein>
    <submittedName>
        <fullName evidence="3">Peptidase S13</fullName>
    </submittedName>
</protein>
<dbReference type="GO" id="GO:0006508">
    <property type="term" value="P:proteolysis"/>
    <property type="evidence" value="ECO:0007669"/>
    <property type="project" value="InterPro"/>
</dbReference>
<dbReference type="PANTHER" id="PTHR30023">
    <property type="entry name" value="D-ALANYL-D-ALANINE CARBOXYPEPTIDASE"/>
    <property type="match status" value="1"/>
</dbReference>
<dbReference type="PANTHER" id="PTHR30023:SF0">
    <property type="entry name" value="PENICILLIN-SENSITIVE CARBOXYPEPTIDASE A"/>
    <property type="match status" value="1"/>
</dbReference>
<dbReference type="EMBL" id="PVBS01000001">
    <property type="protein sequence ID" value="PRD56265.1"/>
    <property type="molecule type" value="Genomic_DNA"/>
</dbReference>